<reference evidence="2 4" key="2">
    <citation type="submission" date="2018-06" db="EMBL/GenBank/DDBJ databases">
        <authorList>
            <consortium name="Pathogen Informatics"/>
            <person name="Doyle S."/>
        </authorList>
    </citation>
    <scope>NUCLEOTIDE SEQUENCE [LARGE SCALE GENOMIC DNA]</scope>
    <source>
        <strain evidence="2 4">NCTC13492</strain>
    </source>
</reference>
<dbReference type="STRING" id="445960.SAMN05421542_0196"/>
<dbReference type="AlphaFoldDB" id="A0A2X2X0E5"/>
<dbReference type="EMBL" id="FNEG01000001">
    <property type="protein sequence ID" value="SDI14058.1"/>
    <property type="molecule type" value="Genomic_DNA"/>
</dbReference>
<proteinExistence type="predicted"/>
<keyword evidence="3" id="KW-1185">Reference proteome</keyword>
<evidence type="ECO:0000313" key="1">
    <source>
        <dbReference type="EMBL" id="SDI14058.1"/>
    </source>
</evidence>
<dbReference type="RefSeq" id="WP_089732693.1">
    <property type="nucleotide sequence ID" value="NZ_FNEG01000001.1"/>
</dbReference>
<organism evidence="2 4">
    <name type="scientific">Chryseobacterium jejuense</name>
    <dbReference type="NCBI Taxonomy" id="445960"/>
    <lineage>
        <taxon>Bacteria</taxon>
        <taxon>Pseudomonadati</taxon>
        <taxon>Bacteroidota</taxon>
        <taxon>Flavobacteriia</taxon>
        <taxon>Flavobacteriales</taxon>
        <taxon>Weeksellaceae</taxon>
        <taxon>Chryseobacterium group</taxon>
        <taxon>Chryseobacterium</taxon>
    </lineage>
</organism>
<evidence type="ECO:0000313" key="4">
    <source>
        <dbReference type="Proteomes" id="UP000251670"/>
    </source>
</evidence>
<reference evidence="1 3" key="1">
    <citation type="submission" date="2016-10" db="EMBL/GenBank/DDBJ databases">
        <authorList>
            <person name="Varghese N."/>
            <person name="Submissions S."/>
        </authorList>
    </citation>
    <scope>NUCLEOTIDE SEQUENCE [LARGE SCALE GENOMIC DNA]</scope>
    <source>
        <strain evidence="1 3">DSM 19299</strain>
    </source>
</reference>
<dbReference type="Proteomes" id="UP000199426">
    <property type="component" value="Unassembled WGS sequence"/>
</dbReference>
<gene>
    <name evidence="2" type="ORF">NCTC13492_03540</name>
    <name evidence="1" type="ORF">SAMN05421542_0196</name>
</gene>
<dbReference type="OrthoDB" id="1238779at2"/>
<accession>A0A2X2X0E5</accession>
<name>A0A2X2X0E5_CHRJE</name>
<evidence type="ECO:0000313" key="2">
    <source>
        <dbReference type="EMBL" id="SQB46466.1"/>
    </source>
</evidence>
<dbReference type="EMBL" id="UAWB01000013">
    <property type="protein sequence ID" value="SQB46466.1"/>
    <property type="molecule type" value="Genomic_DNA"/>
</dbReference>
<protein>
    <submittedName>
        <fullName evidence="2">Uncharacterized protein</fullName>
    </submittedName>
</protein>
<evidence type="ECO:0000313" key="3">
    <source>
        <dbReference type="Proteomes" id="UP000199426"/>
    </source>
</evidence>
<dbReference type="Proteomes" id="UP000251670">
    <property type="component" value="Unassembled WGS sequence"/>
</dbReference>
<sequence length="312" mass="37072">MEYSFRGKNYKVSRFKTFLTNQLKTQSLETVFDSLIEFVHQNEFEFQDLLSILNRYIDYSKRMDIEIETVFDYVNDKLTKKSEYDIIESVLPISNLYNTISYNYTLNFLDENLGKIPDNTKEKVLALLLKSDIALQNNEIHKAFSVLRDCSNQCYNLYIFDSLELKRTIFEKMAIIGELERKSDVAINFYIYYCAFQAGLEFLLFPYLETYRNFRLPYSIVENPEQEIIDLERHLKEKNIDIHSFNNFLQNFYRIEIPKAFKLENIDINTFSVSNLPVKDLTYYSSYISNLSVRELISKIEIMTSQKIKVLT</sequence>